<dbReference type="NCBIfam" id="TIGR00573">
    <property type="entry name" value="dnaq"/>
    <property type="match status" value="1"/>
</dbReference>
<dbReference type="SUPFAM" id="SSF53098">
    <property type="entry name" value="Ribonuclease H-like"/>
    <property type="match status" value="1"/>
</dbReference>
<dbReference type="AlphaFoldDB" id="A0AA34RDF2"/>
<dbReference type="InterPro" id="IPR024530">
    <property type="entry name" value="QSregVF_b"/>
</dbReference>
<comment type="subunit">
    <text evidence="2">DNA polymerase III contains a core (composed of alpha, epsilon and theta chains) that associates with a tau subunit. This core dimerizes to form the POLIII' complex. PolIII' associates with the gamma complex (composed of gamma, delta, delta', psi and chi chains) and with the beta chain to form the complete DNA polymerase III complex.</text>
</comment>
<dbReference type="SMART" id="SM00479">
    <property type="entry name" value="EXOIII"/>
    <property type="match status" value="1"/>
</dbReference>
<dbReference type="RefSeq" id="WP_013712753.1">
    <property type="nucleotide sequence ID" value="NC_015408.1"/>
</dbReference>
<dbReference type="Gene3D" id="3.30.420.10">
    <property type="entry name" value="Ribonuclease H-like superfamily/Ribonuclease H"/>
    <property type="match status" value="1"/>
</dbReference>
<dbReference type="InterPro" id="IPR013520">
    <property type="entry name" value="Ribonucl_H"/>
</dbReference>
<dbReference type="Pfam" id="PF00929">
    <property type="entry name" value="RNase_T"/>
    <property type="match status" value="1"/>
</dbReference>
<dbReference type="InterPro" id="IPR012337">
    <property type="entry name" value="RNaseH-like_sf"/>
</dbReference>
<dbReference type="InterPro" id="IPR036397">
    <property type="entry name" value="RNaseH_sf"/>
</dbReference>
<name>A0AA34RDF2_CHLPE</name>
<dbReference type="GO" id="GO:0005829">
    <property type="term" value="C:cytosol"/>
    <property type="evidence" value="ECO:0007669"/>
    <property type="project" value="TreeGrafter"/>
</dbReference>
<evidence type="ECO:0000259" key="3">
    <source>
        <dbReference type="SMART" id="SM00479"/>
    </source>
</evidence>
<accession>A0AA34RDF2</accession>
<dbReference type="GO" id="GO:0008408">
    <property type="term" value="F:3'-5' exonuclease activity"/>
    <property type="evidence" value="ECO:0007669"/>
    <property type="project" value="TreeGrafter"/>
</dbReference>
<keyword evidence="5" id="KW-1185">Reference proteome</keyword>
<dbReference type="GeneID" id="99718714"/>
<organism evidence="4 5">
    <name type="scientific">Chlamydia pecorum (strain ATCC VR-628 / DSM 29919 / E58)</name>
    <name type="common">Chlamydophila pecorum</name>
    <dbReference type="NCBI Taxonomy" id="331635"/>
    <lineage>
        <taxon>Bacteria</taxon>
        <taxon>Pseudomonadati</taxon>
        <taxon>Chlamydiota</taxon>
        <taxon>Chlamydiia</taxon>
        <taxon>Chlamydiales</taxon>
        <taxon>Chlamydiaceae</taxon>
        <taxon>Chlamydia/Chlamydophila group</taxon>
        <taxon>Chlamydia</taxon>
    </lineage>
</organism>
<dbReference type="NCBIfam" id="NF004963">
    <property type="entry name" value="PRK06309.1"/>
    <property type="match status" value="1"/>
</dbReference>
<dbReference type="CDD" id="cd06127">
    <property type="entry name" value="DEDDh"/>
    <property type="match status" value="1"/>
</dbReference>
<dbReference type="Proteomes" id="UP000008305">
    <property type="component" value="Chromosome"/>
</dbReference>
<dbReference type="GO" id="GO:0003887">
    <property type="term" value="F:DNA-directed DNA polymerase activity"/>
    <property type="evidence" value="ECO:0007669"/>
    <property type="project" value="UniProtKB-EC"/>
</dbReference>
<comment type="function">
    <text evidence="1">DNA polymerase III is a complex, multichain enzyme responsible for most of the replicative synthesis in bacteria. The epsilon subunit contain the editing function and is a proofreading 3'-5' exonuclease.</text>
</comment>
<keyword evidence="4" id="KW-0548">Nucleotidyltransferase</keyword>
<evidence type="ECO:0000313" key="4">
    <source>
        <dbReference type="EMBL" id="AEB41675.1"/>
    </source>
</evidence>
<sequence>MSVLIFYDTETTGTQIDKDRVIEIAAYNSSTKESFVTYVNPEIPVPEDSSKIHGITTAMVSSAPTFPEAYHNFKQFCGSASILVAHNNDNFDLPLLQKECQRYSLEPLNLRTIDSLKWAKKYRPDLPKHNLQYLRQVYGFAENQAHRALDDVITLHKVFSALVGDLTPEQILALLEESFHPRVFKMPFGKYKGKTLSEIPASYLEWLENQGALDKPENQDMKAAIALLKQPV</sequence>
<dbReference type="PANTHER" id="PTHR30231">
    <property type="entry name" value="DNA POLYMERASE III SUBUNIT EPSILON"/>
    <property type="match status" value="1"/>
</dbReference>
<dbReference type="KEGG" id="cpm:G5S_0724"/>
<feature type="domain" description="Exonuclease" evidence="3">
    <location>
        <begin position="3"/>
        <end position="168"/>
    </location>
</feature>
<dbReference type="EC" id="2.7.7.7" evidence="4"/>
<reference evidence="4 5" key="1">
    <citation type="journal article" date="2011" name="J. Bacteriol.">
        <title>Genome sequence of the obligate intracellular animal pathogen Chlamydia pecorum E58.</title>
        <authorList>
            <person name="Mojica S."/>
            <person name="Huot Creasy H."/>
            <person name="Daugherty S."/>
            <person name="Read T.D."/>
            <person name="Kim T."/>
            <person name="Kaltenboeck B."/>
            <person name="Bavoil P."/>
            <person name="Myers G.S."/>
        </authorList>
    </citation>
    <scope>NUCLEOTIDE SEQUENCE [LARGE SCALE GENOMIC DNA]</scope>
    <source>
        <strain evidence="4 5">E58</strain>
    </source>
</reference>
<protein>
    <submittedName>
        <fullName evidence="4">DNA polymerase III epsilon chain</fullName>
        <ecNumber evidence="4">2.7.7.7</ecNumber>
    </submittedName>
</protein>
<evidence type="ECO:0000313" key="5">
    <source>
        <dbReference type="Proteomes" id="UP000008305"/>
    </source>
</evidence>
<dbReference type="PANTHER" id="PTHR30231:SF41">
    <property type="entry name" value="DNA POLYMERASE III SUBUNIT EPSILON"/>
    <property type="match status" value="1"/>
</dbReference>
<dbReference type="EMBL" id="CP002608">
    <property type="protein sequence ID" value="AEB41675.1"/>
    <property type="molecule type" value="Genomic_DNA"/>
</dbReference>
<dbReference type="InterPro" id="IPR006054">
    <property type="entry name" value="DnaQ"/>
</dbReference>
<gene>
    <name evidence="4" type="ordered locus">G5S_0724</name>
</gene>
<proteinExistence type="predicted"/>
<dbReference type="GO" id="GO:0045004">
    <property type="term" value="P:DNA replication proofreading"/>
    <property type="evidence" value="ECO:0007669"/>
    <property type="project" value="TreeGrafter"/>
</dbReference>
<keyword evidence="4" id="KW-0808">Transferase</keyword>
<evidence type="ECO:0000256" key="1">
    <source>
        <dbReference type="ARBA" id="ARBA00025483"/>
    </source>
</evidence>
<dbReference type="FunFam" id="3.30.420.10:FF:000045">
    <property type="entry name" value="3'-5' exonuclease DinG"/>
    <property type="match status" value="1"/>
</dbReference>
<evidence type="ECO:0000256" key="2">
    <source>
        <dbReference type="ARBA" id="ARBA00026073"/>
    </source>
</evidence>
<dbReference type="Pfam" id="PF12843">
    <property type="entry name" value="QSregVF_b"/>
    <property type="match status" value="1"/>
</dbReference>
<dbReference type="GO" id="GO:0003677">
    <property type="term" value="F:DNA binding"/>
    <property type="evidence" value="ECO:0007669"/>
    <property type="project" value="InterPro"/>
</dbReference>